<dbReference type="Proteomes" id="UP001162891">
    <property type="component" value="Chromosome"/>
</dbReference>
<protein>
    <submittedName>
        <fullName evidence="1">Uncharacterized protein</fullName>
    </submittedName>
</protein>
<dbReference type="EMBL" id="AP025591">
    <property type="protein sequence ID" value="BDG05131.1"/>
    <property type="molecule type" value="Genomic_DNA"/>
</dbReference>
<sequence length="268" mass="28050">MRVRRAPSSAEDRSGPVRALLPVAVALGLALVPAGATATPSSLFWAPSSQVQPFAVPHLTYDTYFFPGSSKAASYPVTLGVTSGVLPFERLQLELGFDVLLPTRSPLFLNAKLGAPEGAMFAGSPSVAIGVYDAGVTGDSALDVFYGVVGKRTFIGAIDVGGYVGSDRLLRTSSGATERAGLLAGVALPPIAVKRPWLQRVEVRWDVVTGRNVIGATGGGLAFVFLPSLSILTGPIFFFDPPQQPAGTGWLWSVQVDVEVGARQEPAR</sequence>
<keyword evidence="2" id="KW-1185">Reference proteome</keyword>
<proteinExistence type="predicted"/>
<evidence type="ECO:0000313" key="1">
    <source>
        <dbReference type="EMBL" id="BDG05131.1"/>
    </source>
</evidence>
<name>A0ABN6MX29_9BACT</name>
<organism evidence="1 2">
    <name type="scientific">Anaeromyxobacter oryzae</name>
    <dbReference type="NCBI Taxonomy" id="2918170"/>
    <lineage>
        <taxon>Bacteria</taxon>
        <taxon>Pseudomonadati</taxon>
        <taxon>Myxococcota</taxon>
        <taxon>Myxococcia</taxon>
        <taxon>Myxococcales</taxon>
        <taxon>Cystobacterineae</taxon>
        <taxon>Anaeromyxobacteraceae</taxon>
        <taxon>Anaeromyxobacter</taxon>
    </lineage>
</organism>
<dbReference type="RefSeq" id="WP_248353684.1">
    <property type="nucleotide sequence ID" value="NZ_AP025591.1"/>
</dbReference>
<evidence type="ECO:0000313" key="2">
    <source>
        <dbReference type="Proteomes" id="UP001162891"/>
    </source>
</evidence>
<gene>
    <name evidence="1" type="ORF">AMOR_41270</name>
</gene>
<accession>A0ABN6MX29</accession>
<reference evidence="2" key="1">
    <citation type="journal article" date="2022" name="Int. J. Syst. Evol. Microbiol.">
        <title>Anaeromyxobacter oryzae sp. nov., Anaeromyxobacter diazotrophicus sp. nov. and Anaeromyxobacter paludicola sp. nov., isolated from paddy soils.</title>
        <authorList>
            <person name="Itoh H."/>
            <person name="Xu Z."/>
            <person name="Mise K."/>
            <person name="Masuda Y."/>
            <person name="Ushijima N."/>
            <person name="Hayakawa C."/>
            <person name="Shiratori Y."/>
            <person name="Senoo K."/>
        </authorList>
    </citation>
    <scope>NUCLEOTIDE SEQUENCE [LARGE SCALE GENOMIC DNA]</scope>
    <source>
        <strain evidence="2">Red232</strain>
    </source>
</reference>